<organism evidence="2 3">
    <name type="scientific">Geomonas diazotrophica</name>
    <dbReference type="NCBI Taxonomy" id="2843197"/>
    <lineage>
        <taxon>Bacteria</taxon>
        <taxon>Pseudomonadati</taxon>
        <taxon>Thermodesulfobacteriota</taxon>
        <taxon>Desulfuromonadia</taxon>
        <taxon>Geobacterales</taxon>
        <taxon>Geobacteraceae</taxon>
        <taxon>Geomonas</taxon>
    </lineage>
</organism>
<evidence type="ECO:0000313" key="3">
    <source>
        <dbReference type="Proteomes" id="UP000683493"/>
    </source>
</evidence>
<dbReference type="PANTHER" id="PTHR43852">
    <property type="entry name" value="NUCLEOTIDYLTRANSFERASE"/>
    <property type="match status" value="1"/>
</dbReference>
<keyword evidence="3" id="KW-1185">Reference proteome</keyword>
<protein>
    <submittedName>
        <fullName evidence="2">Nucleotidyltransferase domain-containing protein</fullName>
    </submittedName>
</protein>
<dbReference type="PANTHER" id="PTHR43852:SF3">
    <property type="entry name" value="NUCLEOTIDYLTRANSFERASE"/>
    <property type="match status" value="1"/>
</dbReference>
<proteinExistence type="predicted"/>
<dbReference type="InterPro" id="IPR052930">
    <property type="entry name" value="TA_antitoxin_MntA"/>
</dbReference>
<dbReference type="InterPro" id="IPR041633">
    <property type="entry name" value="Polbeta"/>
</dbReference>
<dbReference type="EMBL" id="CP076724">
    <property type="protein sequence ID" value="QWV96108.1"/>
    <property type="molecule type" value="Genomic_DNA"/>
</dbReference>
<dbReference type="Proteomes" id="UP000683493">
    <property type="component" value="Chromosome"/>
</dbReference>
<sequence length="102" mass="11349">MPFGLSDDTIEKICDVLSHHAGVKKAVLYGSRAKGNFKPGSDIDLTLYGALLTTFDLGSIAEELDDLLLPYKIDLSLFARLDHTELKKHIERVGVVFYQRPS</sequence>
<name>A0ABX8JCS1_9BACT</name>
<evidence type="ECO:0000259" key="1">
    <source>
        <dbReference type="Pfam" id="PF18765"/>
    </source>
</evidence>
<gene>
    <name evidence="2" type="ORF">KP005_12025</name>
</gene>
<dbReference type="CDD" id="cd05403">
    <property type="entry name" value="NT_KNTase_like"/>
    <property type="match status" value="1"/>
</dbReference>
<feature type="domain" description="Polymerase beta nucleotidyltransferase" evidence="1">
    <location>
        <begin position="11"/>
        <end position="100"/>
    </location>
</feature>
<accession>A0ABX8JCS1</accession>
<dbReference type="Pfam" id="PF18765">
    <property type="entry name" value="Polbeta"/>
    <property type="match status" value="1"/>
</dbReference>
<reference evidence="2 3" key="1">
    <citation type="submission" date="2021-06" db="EMBL/GenBank/DDBJ databases">
        <title>Gemonas diversity in paddy soil.</title>
        <authorList>
            <person name="Liu G."/>
        </authorList>
    </citation>
    <scope>NUCLEOTIDE SEQUENCE [LARGE SCALE GENOMIC DNA]</scope>
    <source>
        <strain evidence="2 3">RG29</strain>
    </source>
</reference>
<evidence type="ECO:0000313" key="2">
    <source>
        <dbReference type="EMBL" id="QWV96108.1"/>
    </source>
</evidence>